<protein>
    <submittedName>
        <fullName evidence="1">Uncharacterized protein</fullName>
    </submittedName>
</protein>
<organism evidence="1 2">
    <name type="scientific">Lasiosphaeria hispida</name>
    <dbReference type="NCBI Taxonomy" id="260671"/>
    <lineage>
        <taxon>Eukaryota</taxon>
        <taxon>Fungi</taxon>
        <taxon>Dikarya</taxon>
        <taxon>Ascomycota</taxon>
        <taxon>Pezizomycotina</taxon>
        <taxon>Sordariomycetes</taxon>
        <taxon>Sordariomycetidae</taxon>
        <taxon>Sordariales</taxon>
        <taxon>Lasiosphaeriaceae</taxon>
        <taxon>Lasiosphaeria</taxon>
    </lineage>
</organism>
<sequence length="227" mass="25190">MPPHHASASNLLGEYSDFLNGDPSQSNQIILEATLNFIKREQLEVDKNTLREFLNSKPPREGAKSMPSLDELTERLELIVSIEHKIRAIEENFELDDRSFAALSVAPSASLRPAEEMTGLIETAVLQNLTSMLFLALFAYVCLGIPSSPKPAYNTAKSTAMSRKRSKGGSDTNYILGTVDATGKQNLYKEEVSLRRQPDGGRRVIRVLPIRTPAILPRTLHVHGKKH</sequence>
<evidence type="ECO:0000313" key="2">
    <source>
        <dbReference type="Proteomes" id="UP001275084"/>
    </source>
</evidence>
<name>A0AAJ0HLB0_9PEZI</name>
<proteinExistence type="predicted"/>
<dbReference type="EMBL" id="JAUIQD010000003">
    <property type="protein sequence ID" value="KAK3356987.1"/>
    <property type="molecule type" value="Genomic_DNA"/>
</dbReference>
<keyword evidence="2" id="KW-1185">Reference proteome</keyword>
<accession>A0AAJ0HLB0</accession>
<reference evidence="1" key="2">
    <citation type="submission" date="2023-06" db="EMBL/GenBank/DDBJ databases">
        <authorList>
            <consortium name="Lawrence Berkeley National Laboratory"/>
            <person name="Haridas S."/>
            <person name="Hensen N."/>
            <person name="Bonometti L."/>
            <person name="Westerberg I."/>
            <person name="Brannstrom I.O."/>
            <person name="Guillou S."/>
            <person name="Cros-Aarteil S."/>
            <person name="Calhoun S."/>
            <person name="Kuo A."/>
            <person name="Mondo S."/>
            <person name="Pangilinan J."/>
            <person name="Riley R."/>
            <person name="Labutti K."/>
            <person name="Andreopoulos B."/>
            <person name="Lipzen A."/>
            <person name="Chen C."/>
            <person name="Yanf M."/>
            <person name="Daum C."/>
            <person name="Ng V."/>
            <person name="Clum A."/>
            <person name="Steindorff A."/>
            <person name="Ohm R."/>
            <person name="Martin F."/>
            <person name="Silar P."/>
            <person name="Natvig D."/>
            <person name="Lalanne C."/>
            <person name="Gautier V."/>
            <person name="Ament-Velasquez S.L."/>
            <person name="Kruys A."/>
            <person name="Hutchinson M.I."/>
            <person name="Powell A.J."/>
            <person name="Barry K."/>
            <person name="Miller A.N."/>
            <person name="Grigoriev I.V."/>
            <person name="Debuchy R."/>
            <person name="Gladieux P."/>
            <person name="Thoren M.H."/>
            <person name="Johannesson H."/>
        </authorList>
    </citation>
    <scope>NUCLEOTIDE SEQUENCE</scope>
    <source>
        <strain evidence="1">CBS 955.72</strain>
    </source>
</reference>
<comment type="caution">
    <text evidence="1">The sequence shown here is derived from an EMBL/GenBank/DDBJ whole genome shotgun (WGS) entry which is preliminary data.</text>
</comment>
<gene>
    <name evidence="1" type="ORF">B0T25DRAFT_537980</name>
</gene>
<evidence type="ECO:0000313" key="1">
    <source>
        <dbReference type="EMBL" id="KAK3356987.1"/>
    </source>
</evidence>
<reference evidence="1" key="1">
    <citation type="journal article" date="2023" name="Mol. Phylogenet. Evol.">
        <title>Genome-scale phylogeny and comparative genomics of the fungal order Sordariales.</title>
        <authorList>
            <person name="Hensen N."/>
            <person name="Bonometti L."/>
            <person name="Westerberg I."/>
            <person name="Brannstrom I.O."/>
            <person name="Guillou S."/>
            <person name="Cros-Aarteil S."/>
            <person name="Calhoun S."/>
            <person name="Haridas S."/>
            <person name="Kuo A."/>
            <person name="Mondo S."/>
            <person name="Pangilinan J."/>
            <person name="Riley R."/>
            <person name="LaButti K."/>
            <person name="Andreopoulos B."/>
            <person name="Lipzen A."/>
            <person name="Chen C."/>
            <person name="Yan M."/>
            <person name="Daum C."/>
            <person name="Ng V."/>
            <person name="Clum A."/>
            <person name="Steindorff A."/>
            <person name="Ohm R.A."/>
            <person name="Martin F."/>
            <person name="Silar P."/>
            <person name="Natvig D.O."/>
            <person name="Lalanne C."/>
            <person name="Gautier V."/>
            <person name="Ament-Velasquez S.L."/>
            <person name="Kruys A."/>
            <person name="Hutchinson M.I."/>
            <person name="Powell A.J."/>
            <person name="Barry K."/>
            <person name="Miller A.N."/>
            <person name="Grigoriev I.V."/>
            <person name="Debuchy R."/>
            <person name="Gladieux P."/>
            <person name="Hiltunen Thoren M."/>
            <person name="Johannesson H."/>
        </authorList>
    </citation>
    <scope>NUCLEOTIDE SEQUENCE</scope>
    <source>
        <strain evidence="1">CBS 955.72</strain>
    </source>
</reference>
<dbReference type="AlphaFoldDB" id="A0AAJ0HLB0"/>
<dbReference type="Proteomes" id="UP001275084">
    <property type="component" value="Unassembled WGS sequence"/>
</dbReference>